<protein>
    <submittedName>
        <fullName evidence="1">Uncharacterized protein</fullName>
    </submittedName>
</protein>
<gene>
    <name evidence="1" type="primary">79</name>
    <name evidence="1" type="ORF">SEA_STEAMY_79</name>
</gene>
<sequence>MTPKPLRVFVYWNLHRKMWSVKALEGPDKGRVVLRTNGPVVLRRVTAKVSEAGRQRVLREGKKNVHAGIVGEYMGGSAAALTPDARLVTYRPYLQGHFTYTDDGSKYEGSDLAILDNKRVYVA</sequence>
<evidence type="ECO:0000313" key="1">
    <source>
        <dbReference type="EMBL" id="AXH48853.1"/>
    </source>
</evidence>
<dbReference type="GeneID" id="64871493"/>
<name>A0A345L0Q1_9CAUD</name>
<dbReference type="InterPro" id="IPR058002">
    <property type="entry name" value="Gp82"/>
</dbReference>
<dbReference type="Pfam" id="PF25735">
    <property type="entry name" value="Phage_L5_gp82"/>
    <property type="match status" value="1"/>
</dbReference>
<dbReference type="EMBL" id="MH513984">
    <property type="protein sequence ID" value="AXH48853.1"/>
    <property type="molecule type" value="Genomic_DNA"/>
</dbReference>
<accession>A0A345L0Q1</accession>
<proteinExistence type="predicted"/>
<dbReference type="Proteomes" id="UP000259157">
    <property type="component" value="Segment"/>
</dbReference>
<dbReference type="KEGG" id="vg:64871493"/>
<dbReference type="RefSeq" id="YP_010061866.1">
    <property type="nucleotide sequence ID" value="NC_054787.1"/>
</dbReference>
<organism evidence="1 2">
    <name type="scientific">Mycobacterium phage Steamy</name>
    <dbReference type="NCBI Taxonomy" id="2250309"/>
    <lineage>
        <taxon>Viruses</taxon>
        <taxon>Duplodnaviria</taxon>
        <taxon>Heunggongvirae</taxon>
        <taxon>Uroviricota</taxon>
        <taxon>Caudoviricetes</taxon>
        <taxon>Pharaohvirus</taxon>
        <taxon>Pharaohvirus steamy</taxon>
    </lineage>
</organism>
<reference evidence="2" key="1">
    <citation type="submission" date="2018-06" db="EMBL/GenBank/DDBJ databases">
        <authorList>
            <person name="Zhirakovskaya E."/>
        </authorList>
    </citation>
    <scope>NUCLEOTIDE SEQUENCE [LARGE SCALE GENOMIC DNA]</scope>
</reference>
<keyword evidence="2" id="KW-1185">Reference proteome</keyword>
<evidence type="ECO:0000313" key="2">
    <source>
        <dbReference type="Proteomes" id="UP000259157"/>
    </source>
</evidence>